<dbReference type="PANTHER" id="PTHR12905:SF0">
    <property type="entry name" value="CALCINEURIN-LIKE PHOSPHOESTERASE DOMAIN-CONTAINING PROTEIN"/>
    <property type="match status" value="1"/>
</dbReference>
<feature type="domain" description="Calcineurin-like phosphoesterase" evidence="1">
    <location>
        <begin position="13"/>
        <end position="100"/>
    </location>
</feature>
<dbReference type="PANTHER" id="PTHR12905">
    <property type="entry name" value="METALLOPHOSPHOESTERASE"/>
    <property type="match status" value="1"/>
</dbReference>
<accession>C4JVI0</accession>
<dbReference type="InterPro" id="IPR029052">
    <property type="entry name" value="Metallo-depent_PP-like"/>
</dbReference>
<organism evidence="2 3">
    <name type="scientific">Uncinocarpus reesii (strain UAMH 1704)</name>
    <dbReference type="NCBI Taxonomy" id="336963"/>
    <lineage>
        <taxon>Eukaryota</taxon>
        <taxon>Fungi</taxon>
        <taxon>Dikarya</taxon>
        <taxon>Ascomycota</taxon>
        <taxon>Pezizomycotina</taxon>
        <taxon>Eurotiomycetes</taxon>
        <taxon>Eurotiomycetidae</taxon>
        <taxon>Onygenales</taxon>
        <taxon>Onygenaceae</taxon>
        <taxon>Uncinocarpus</taxon>
    </lineage>
</organism>
<dbReference type="HOGENOM" id="CLU_612805_0_0_1"/>
<dbReference type="AlphaFoldDB" id="C4JVI0"/>
<dbReference type="Gene3D" id="3.60.21.10">
    <property type="match status" value="1"/>
</dbReference>
<dbReference type="Pfam" id="PF00149">
    <property type="entry name" value="Metallophos"/>
    <property type="match status" value="1"/>
</dbReference>
<keyword evidence="3" id="KW-1185">Reference proteome</keyword>
<dbReference type="RefSeq" id="XP_002583605.1">
    <property type="nucleotide sequence ID" value="XM_002583559.1"/>
</dbReference>
<proteinExistence type="predicted"/>
<dbReference type="InterPro" id="IPR051693">
    <property type="entry name" value="UPF0046_metallophosphoest"/>
</dbReference>
<dbReference type="GeneID" id="8438401"/>
<evidence type="ECO:0000259" key="1">
    <source>
        <dbReference type="Pfam" id="PF00149"/>
    </source>
</evidence>
<protein>
    <recommendedName>
        <fullName evidence="1">Calcineurin-like phosphoesterase domain-containing protein</fullName>
    </recommendedName>
</protein>
<dbReference type="Proteomes" id="UP000002058">
    <property type="component" value="Unassembled WGS sequence"/>
</dbReference>
<dbReference type="KEGG" id="ure:UREG_06572"/>
<sequence>MATNMEEELVKTRICMISDTHTCAPLPPVEMSTPYRRPLPSADVLLHAGDLTFIGLQKEHQCMVDMLKEADAELKIVIAGNHDITLDQEYYNTYGEARHRGSIEDVARIRDLYCGEEARRHGIVYMDEGLRTFKLKNGAQFTVYASPYQPAFCNWAFGYEHHVDRFNTSAADAPFQAPNPVPSFPNVHIMLTHGPPEGILDLVSGNMNMWTFRWRQRRSLTNKLKELGDYSRKVIKPLFTFIYVTGGISRILFSLDILNGITDGNLNHHNIRTDQCPSTMEGTLLEAVEEAWDTYLNRCTENVSMLTPNMKINERAFSLVPCFEHVERYPGDPLRNPESFLLAIYDQTTAANPPTGDIEISAESGEPGVIFNYLAIQRKVYRLRRTLSLEHKRVFDDLTMLRTRYFAAFLKLIICLPQYYDTRAERIMLEEEQRMKLRGDWKSTGMG</sequence>
<dbReference type="EMBL" id="CH476618">
    <property type="protein sequence ID" value="EEP81707.1"/>
    <property type="molecule type" value="Genomic_DNA"/>
</dbReference>
<dbReference type="GO" id="GO:0016787">
    <property type="term" value="F:hydrolase activity"/>
    <property type="evidence" value="ECO:0007669"/>
    <property type="project" value="InterPro"/>
</dbReference>
<name>C4JVI0_UNCRE</name>
<dbReference type="InterPro" id="IPR004843">
    <property type="entry name" value="Calcineurin-like_PHP"/>
</dbReference>
<gene>
    <name evidence="2" type="ORF">UREG_06572</name>
</gene>
<evidence type="ECO:0000313" key="3">
    <source>
        <dbReference type="Proteomes" id="UP000002058"/>
    </source>
</evidence>
<reference evidence="3" key="1">
    <citation type="journal article" date="2009" name="Genome Res.">
        <title>Comparative genomic analyses of the human fungal pathogens Coccidioides and their relatives.</title>
        <authorList>
            <person name="Sharpton T.J."/>
            <person name="Stajich J.E."/>
            <person name="Rounsley S.D."/>
            <person name="Gardner M.J."/>
            <person name="Wortman J.R."/>
            <person name="Jordar V.S."/>
            <person name="Maiti R."/>
            <person name="Kodira C.D."/>
            <person name="Neafsey D.E."/>
            <person name="Zeng Q."/>
            <person name="Hung C.-Y."/>
            <person name="McMahan C."/>
            <person name="Muszewska A."/>
            <person name="Grynberg M."/>
            <person name="Mandel M.A."/>
            <person name="Kellner E.M."/>
            <person name="Barker B.M."/>
            <person name="Galgiani J.N."/>
            <person name="Orbach M.J."/>
            <person name="Kirkland T.N."/>
            <person name="Cole G.T."/>
            <person name="Henn M.R."/>
            <person name="Birren B.W."/>
            <person name="Taylor J.W."/>
        </authorList>
    </citation>
    <scope>NUCLEOTIDE SEQUENCE [LARGE SCALE GENOMIC DNA]</scope>
    <source>
        <strain evidence="3">UAMH 1704</strain>
    </source>
</reference>
<dbReference type="SUPFAM" id="SSF56300">
    <property type="entry name" value="Metallo-dependent phosphatases"/>
    <property type="match status" value="1"/>
</dbReference>
<dbReference type="eggNOG" id="KOG3947">
    <property type="taxonomic scope" value="Eukaryota"/>
</dbReference>
<dbReference type="InParanoid" id="C4JVI0"/>
<dbReference type="OrthoDB" id="630188at2759"/>
<evidence type="ECO:0000313" key="2">
    <source>
        <dbReference type="EMBL" id="EEP81707.1"/>
    </source>
</evidence>
<dbReference type="VEuPathDB" id="FungiDB:UREG_06572"/>